<dbReference type="GO" id="GO:0051059">
    <property type="term" value="F:NF-kappaB binding"/>
    <property type="evidence" value="ECO:0007669"/>
    <property type="project" value="TreeGrafter"/>
</dbReference>
<dbReference type="GO" id="GO:0071356">
    <property type="term" value="P:cellular response to tumor necrosis factor"/>
    <property type="evidence" value="ECO:0007669"/>
    <property type="project" value="TreeGrafter"/>
</dbReference>
<dbReference type="STRING" id="300112.A0A4S2KZK4"/>
<gene>
    <name evidence="5" type="ORF">DBV15_04904</name>
</gene>
<evidence type="ECO:0000313" key="5">
    <source>
        <dbReference type="EMBL" id="TGZ53679.1"/>
    </source>
</evidence>
<accession>A0A4S2KZK4</accession>
<dbReference type="EMBL" id="QBLH01000968">
    <property type="protein sequence ID" value="TGZ53679.1"/>
    <property type="molecule type" value="Genomic_DNA"/>
</dbReference>
<dbReference type="Gene3D" id="1.25.40.20">
    <property type="entry name" value="Ankyrin repeat-containing domain"/>
    <property type="match status" value="1"/>
</dbReference>
<name>A0A4S2KZK4_9HYME</name>
<reference evidence="5 6" key="1">
    <citation type="journal article" date="2019" name="Philos. Trans. R. Soc. Lond., B, Biol. Sci.">
        <title>Ant behaviour and brain gene expression of defending hosts depend on the ecological success of the intruding social parasite.</title>
        <authorList>
            <person name="Kaur R."/>
            <person name="Stoldt M."/>
            <person name="Jongepier E."/>
            <person name="Feldmeyer B."/>
            <person name="Menzel F."/>
            <person name="Bornberg-Bauer E."/>
            <person name="Foitzik S."/>
        </authorList>
    </citation>
    <scope>NUCLEOTIDE SEQUENCE [LARGE SCALE GENOMIC DNA]</scope>
    <source>
        <tissue evidence="5">Whole body</tissue>
    </source>
</reference>
<evidence type="ECO:0000256" key="3">
    <source>
        <dbReference type="PROSITE-ProRule" id="PRU00023"/>
    </source>
</evidence>
<dbReference type="GO" id="GO:0005829">
    <property type="term" value="C:cytosol"/>
    <property type="evidence" value="ECO:0007669"/>
    <property type="project" value="TreeGrafter"/>
</dbReference>
<dbReference type="PROSITE" id="PS50297">
    <property type="entry name" value="ANK_REP_REGION"/>
    <property type="match status" value="3"/>
</dbReference>
<feature type="repeat" description="ANK" evidence="3">
    <location>
        <begin position="341"/>
        <end position="363"/>
    </location>
</feature>
<evidence type="ECO:0000256" key="1">
    <source>
        <dbReference type="ARBA" id="ARBA00022737"/>
    </source>
</evidence>
<feature type="repeat" description="ANK" evidence="3">
    <location>
        <begin position="307"/>
        <end position="339"/>
    </location>
</feature>
<evidence type="ECO:0000313" key="6">
    <source>
        <dbReference type="Proteomes" id="UP000310200"/>
    </source>
</evidence>
<comment type="caution">
    <text evidence="5">The sequence shown here is derived from an EMBL/GenBank/DDBJ whole genome shotgun (WGS) entry which is preliminary data.</text>
</comment>
<keyword evidence="1" id="KW-0677">Repeat</keyword>
<proteinExistence type="predicted"/>
<dbReference type="PRINTS" id="PR01415">
    <property type="entry name" value="ANKYRIN"/>
</dbReference>
<sequence length="442" mass="48092">MWYSPSESVQMEDGGKGRRDDDEFPTDNVDSGFLSAGNMQISGEIRESGTPQPQPRTNENRQAEPAASTSGATTSASSSSSPSATVAGAGEPTRIVESGIVDVDLSEDLNQLTLKQQQQQPGVNSLAVDSGDLARPEPTTIFELTPVRTGPQHQGDLLLEQHQREDVRKREMNENAWQQLYYGQDEDGDTQLHIAIIRGYMEAALILIRLAPHPCFLDTYNDDTQSPLHLAVLTNQSLIVRRLILAGADPSLRNFRGNTALHLACMSGDLACAKALTDPLSPMERNRLMPGQTVPALPQDLEKRNYNGEMCLHLAAGNGHVNLVRLLLRLGADLEAREGLAGKTALHLAMERGCQSVINFLLQECKPCLDTQMYSGLTAYQLALCTDGQLAKELVRRGAQPEPLPESDSESSSENSSEDEAYGEASYLPAIVKMQNAVEVNV</sequence>
<dbReference type="AlphaFoldDB" id="A0A4S2KZK4"/>
<dbReference type="SMART" id="SM00248">
    <property type="entry name" value="ANK"/>
    <property type="match status" value="5"/>
</dbReference>
<feature type="region of interest" description="Disordered" evidence="4">
    <location>
        <begin position="1"/>
        <end position="91"/>
    </location>
</feature>
<dbReference type="PROSITE" id="PS50088">
    <property type="entry name" value="ANK_REPEAT"/>
    <property type="match status" value="3"/>
</dbReference>
<dbReference type="SUPFAM" id="SSF48403">
    <property type="entry name" value="Ankyrin repeat"/>
    <property type="match status" value="1"/>
</dbReference>
<dbReference type="PANTHER" id="PTHR46680:SF3">
    <property type="entry name" value="NF-KAPPA-B INHIBITOR CACTUS"/>
    <property type="match status" value="1"/>
</dbReference>
<protein>
    <submittedName>
        <fullName evidence="5">NF-kappa-B inhibitor cactus</fullName>
    </submittedName>
</protein>
<keyword evidence="2 3" id="KW-0040">ANK repeat</keyword>
<dbReference type="Pfam" id="PF00023">
    <property type="entry name" value="Ank"/>
    <property type="match status" value="1"/>
</dbReference>
<dbReference type="InterPro" id="IPR002110">
    <property type="entry name" value="Ankyrin_rpt"/>
</dbReference>
<evidence type="ECO:0000256" key="4">
    <source>
        <dbReference type="SAM" id="MobiDB-lite"/>
    </source>
</evidence>
<dbReference type="InterPro" id="IPR051070">
    <property type="entry name" value="NF-kappa-B_inhibitor"/>
</dbReference>
<organism evidence="5 6">
    <name type="scientific">Temnothorax longispinosus</name>
    <dbReference type="NCBI Taxonomy" id="300112"/>
    <lineage>
        <taxon>Eukaryota</taxon>
        <taxon>Metazoa</taxon>
        <taxon>Ecdysozoa</taxon>
        <taxon>Arthropoda</taxon>
        <taxon>Hexapoda</taxon>
        <taxon>Insecta</taxon>
        <taxon>Pterygota</taxon>
        <taxon>Neoptera</taxon>
        <taxon>Endopterygota</taxon>
        <taxon>Hymenoptera</taxon>
        <taxon>Apocrita</taxon>
        <taxon>Aculeata</taxon>
        <taxon>Formicoidea</taxon>
        <taxon>Formicidae</taxon>
        <taxon>Myrmicinae</taxon>
        <taxon>Temnothorax</taxon>
    </lineage>
</organism>
<feature type="repeat" description="ANK" evidence="3">
    <location>
        <begin position="223"/>
        <end position="255"/>
    </location>
</feature>
<dbReference type="PANTHER" id="PTHR46680">
    <property type="entry name" value="NF-KAPPA-B INHIBITOR ALPHA"/>
    <property type="match status" value="1"/>
</dbReference>
<feature type="compositionally biased region" description="Acidic residues" evidence="4">
    <location>
        <begin position="405"/>
        <end position="422"/>
    </location>
</feature>
<dbReference type="InterPro" id="IPR036770">
    <property type="entry name" value="Ankyrin_rpt-contain_sf"/>
</dbReference>
<feature type="compositionally biased region" description="Low complexity" evidence="4">
    <location>
        <begin position="66"/>
        <end position="90"/>
    </location>
</feature>
<feature type="region of interest" description="Disordered" evidence="4">
    <location>
        <begin position="396"/>
        <end position="422"/>
    </location>
</feature>
<evidence type="ECO:0000256" key="2">
    <source>
        <dbReference type="ARBA" id="ARBA00023043"/>
    </source>
</evidence>
<keyword evidence="6" id="KW-1185">Reference proteome</keyword>
<dbReference type="Pfam" id="PF12796">
    <property type="entry name" value="Ank_2"/>
    <property type="match status" value="1"/>
</dbReference>
<dbReference type="Proteomes" id="UP000310200">
    <property type="component" value="Unassembled WGS sequence"/>
</dbReference>
<feature type="region of interest" description="Disordered" evidence="4">
    <location>
        <begin position="114"/>
        <end position="134"/>
    </location>
</feature>